<evidence type="ECO:0000256" key="2">
    <source>
        <dbReference type="SAM" id="Phobius"/>
    </source>
</evidence>
<accession>A0A158KLK4</accession>
<keyword evidence="2" id="KW-1133">Transmembrane helix</keyword>
<keyword evidence="4" id="KW-1185">Reference proteome</keyword>
<feature type="region of interest" description="Disordered" evidence="1">
    <location>
        <begin position="1"/>
        <end position="33"/>
    </location>
</feature>
<dbReference type="OrthoDB" id="5572070at2"/>
<reference evidence="3" key="1">
    <citation type="submission" date="2016-01" db="EMBL/GenBank/DDBJ databases">
        <authorList>
            <person name="Peeters C."/>
        </authorList>
    </citation>
    <scope>NUCLEOTIDE SEQUENCE [LARGE SCALE GENOMIC DNA]</scope>
    <source>
        <strain evidence="3">LMG 22937</strain>
    </source>
</reference>
<feature type="transmembrane region" description="Helical" evidence="2">
    <location>
        <begin position="83"/>
        <end position="105"/>
    </location>
</feature>
<dbReference type="RefSeq" id="WP_143328429.1">
    <property type="nucleotide sequence ID" value="NZ_FCOL02000067.1"/>
</dbReference>
<feature type="transmembrane region" description="Helical" evidence="2">
    <location>
        <begin position="40"/>
        <end position="63"/>
    </location>
</feature>
<sequence>MLAQLVRPPSGSASPPSDDAGRSRRETHPAPKRGEVRPSLVLAGIVAAPLAWIIQICICEALASHACFPTEHPLSAPELTALLRIIAAVSAGSFVVGSLGLVAAWTSWRAARNEYADSDGPNSAGLRERKRVHFLALVGVLGSFIFLLGLLLTAMAALVVSPCARW</sequence>
<dbReference type="AlphaFoldDB" id="A0A158KLK4"/>
<protein>
    <recommendedName>
        <fullName evidence="5">Cytochrome C oxidase subunit I</fullName>
    </recommendedName>
</protein>
<keyword evidence="2" id="KW-0812">Transmembrane</keyword>
<proteinExistence type="predicted"/>
<feature type="transmembrane region" description="Helical" evidence="2">
    <location>
        <begin position="134"/>
        <end position="160"/>
    </location>
</feature>
<feature type="compositionally biased region" description="Low complexity" evidence="1">
    <location>
        <begin position="8"/>
        <end position="18"/>
    </location>
</feature>
<dbReference type="EMBL" id="FCOL02000067">
    <property type="protein sequence ID" value="SAL81865.1"/>
    <property type="molecule type" value="Genomic_DNA"/>
</dbReference>
<evidence type="ECO:0000313" key="3">
    <source>
        <dbReference type="EMBL" id="SAL81865.1"/>
    </source>
</evidence>
<organism evidence="3 4">
    <name type="scientific">Caballeronia terrestris</name>
    <dbReference type="NCBI Taxonomy" id="1226301"/>
    <lineage>
        <taxon>Bacteria</taxon>
        <taxon>Pseudomonadati</taxon>
        <taxon>Pseudomonadota</taxon>
        <taxon>Betaproteobacteria</taxon>
        <taxon>Burkholderiales</taxon>
        <taxon>Burkholderiaceae</taxon>
        <taxon>Caballeronia</taxon>
    </lineage>
</organism>
<gene>
    <name evidence="3" type="ORF">AWB67_05962</name>
</gene>
<evidence type="ECO:0000256" key="1">
    <source>
        <dbReference type="SAM" id="MobiDB-lite"/>
    </source>
</evidence>
<name>A0A158KLK4_9BURK</name>
<evidence type="ECO:0008006" key="5">
    <source>
        <dbReference type="Google" id="ProtNLM"/>
    </source>
</evidence>
<dbReference type="Proteomes" id="UP000054925">
    <property type="component" value="Unassembled WGS sequence"/>
</dbReference>
<keyword evidence="2" id="KW-0472">Membrane</keyword>
<evidence type="ECO:0000313" key="4">
    <source>
        <dbReference type="Proteomes" id="UP000054925"/>
    </source>
</evidence>
<feature type="compositionally biased region" description="Basic and acidic residues" evidence="1">
    <location>
        <begin position="19"/>
        <end position="33"/>
    </location>
</feature>
<comment type="caution">
    <text evidence="3">The sequence shown here is derived from an EMBL/GenBank/DDBJ whole genome shotgun (WGS) entry which is preliminary data.</text>
</comment>